<keyword evidence="4 6" id="KW-0418">Kinase</keyword>
<dbReference type="SUPFAM" id="SSF53784">
    <property type="entry name" value="Phosphofructokinase"/>
    <property type="match status" value="1"/>
</dbReference>
<feature type="site" description="Important for catalytic activity and substrate specificity; stabilizes the transition state when the phosphoryl donor is PPi; prevents ATP from binding by mimicking the alpha-phosphate group of ATP" evidence="6">
    <location>
        <position position="115"/>
    </location>
</feature>
<evidence type="ECO:0000256" key="4">
    <source>
        <dbReference type="ARBA" id="ARBA00022777"/>
    </source>
</evidence>
<feature type="binding site" evidence="6">
    <location>
        <position position="114"/>
    </location>
    <ligand>
        <name>Mg(2+)</name>
        <dbReference type="ChEBI" id="CHEBI:18420"/>
        <note>catalytic</note>
    </ligand>
</feature>
<dbReference type="InterPro" id="IPR050929">
    <property type="entry name" value="PFKA"/>
</dbReference>
<evidence type="ECO:0000313" key="8">
    <source>
        <dbReference type="EMBL" id="QUI22854.1"/>
    </source>
</evidence>
<feature type="active site" description="Proton acceptor" evidence="6">
    <location>
        <position position="144"/>
    </location>
</feature>
<feature type="binding site" evidence="6">
    <location>
        <position position="11"/>
    </location>
    <ligand>
        <name>diphosphate</name>
        <dbReference type="ChEBI" id="CHEBI:33019"/>
    </ligand>
</feature>
<keyword evidence="9" id="KW-1185">Reference proteome</keyword>
<evidence type="ECO:0000259" key="7">
    <source>
        <dbReference type="Pfam" id="PF00365"/>
    </source>
</evidence>
<feature type="binding site" evidence="6">
    <location>
        <begin position="188"/>
        <end position="190"/>
    </location>
    <ligand>
        <name>substrate</name>
    </ligand>
</feature>
<dbReference type="KEGG" id="vpy:HZI73_11375"/>
<dbReference type="RefSeq" id="WP_212698349.1">
    <property type="nucleotide sequence ID" value="NZ_CP058649.1"/>
</dbReference>
<dbReference type="NCBIfam" id="NF010675">
    <property type="entry name" value="PRK14072.1"/>
    <property type="match status" value="1"/>
</dbReference>
<dbReference type="GO" id="GO:0005737">
    <property type="term" value="C:cytoplasm"/>
    <property type="evidence" value="ECO:0007669"/>
    <property type="project" value="UniProtKB-SubCell"/>
</dbReference>
<dbReference type="InterPro" id="IPR011404">
    <property type="entry name" value="PPi-PFK"/>
</dbReference>
<feature type="binding site" evidence="6">
    <location>
        <begin position="142"/>
        <end position="144"/>
    </location>
    <ligand>
        <name>substrate</name>
    </ligand>
</feature>
<keyword evidence="6" id="KW-0963">Cytoplasm</keyword>
<dbReference type="PRINTS" id="PR00476">
    <property type="entry name" value="PHFRCTKINASE"/>
</dbReference>
<evidence type="ECO:0000256" key="3">
    <source>
        <dbReference type="ARBA" id="ARBA00022723"/>
    </source>
</evidence>
<dbReference type="PIRSF" id="PIRSF036483">
    <property type="entry name" value="PFK_XF0274"/>
    <property type="match status" value="1"/>
</dbReference>
<keyword evidence="5 6" id="KW-0460">Magnesium</keyword>
<protein>
    <recommendedName>
        <fullName evidence="6">Pyrophosphate--fructose 6-phosphate 1-phosphotransferase</fullName>
        <ecNumber evidence="6">2.7.1.90</ecNumber>
    </recommendedName>
    <alternativeName>
        <fullName evidence="6">6-phosphofructokinase, pyrophosphate dependent</fullName>
    </alternativeName>
    <alternativeName>
        <fullName evidence="6">PPi-dependent phosphofructokinase</fullName>
        <shortName evidence="6">PPi-PFK</shortName>
    </alternativeName>
    <alternativeName>
        <fullName evidence="6">Pyrophosphate-dependent 6-phosphofructose-1-kinase</fullName>
    </alternativeName>
</protein>
<organism evidence="8 9">
    <name type="scientific">Vallitalea pronyensis</name>
    <dbReference type="NCBI Taxonomy" id="1348613"/>
    <lineage>
        <taxon>Bacteria</taxon>
        <taxon>Bacillati</taxon>
        <taxon>Bacillota</taxon>
        <taxon>Clostridia</taxon>
        <taxon>Lachnospirales</taxon>
        <taxon>Vallitaleaceae</taxon>
        <taxon>Vallitalea</taxon>
    </lineage>
</organism>
<keyword evidence="2 6" id="KW-0808">Transferase</keyword>
<dbReference type="GO" id="GO:0046872">
    <property type="term" value="F:metal ion binding"/>
    <property type="evidence" value="ECO:0007669"/>
    <property type="project" value="UniProtKB-KW"/>
</dbReference>
<comment type="activity regulation">
    <text evidence="6">Non-allosteric.</text>
</comment>
<name>A0A8J8MJK5_9FIRM</name>
<dbReference type="PANTHER" id="PTHR45770">
    <property type="entry name" value="ATP-DEPENDENT 6-PHOSPHOFRUCTOKINASE 1"/>
    <property type="match status" value="1"/>
</dbReference>
<comment type="pathway">
    <text evidence="6">Carbohydrate degradation; glycolysis; D-glyceraldehyde 3-phosphate and glycerone phosphate from D-glucose: step 3/4.</text>
</comment>
<accession>A0A8J8MJK5</accession>
<dbReference type="UniPathway" id="UPA00109">
    <property type="reaction ID" value="UER00182"/>
</dbReference>
<comment type="function">
    <text evidence="6">Catalyzes the phosphorylation of D-fructose 6-phosphate, the first committing step of glycolysis. Uses inorganic phosphate (PPi) as phosphoryl donor instead of ATP like common ATP-dependent phosphofructokinases (ATP-PFKs), which renders the reaction reversible, and can thus function both in glycolysis and gluconeogenesis. Consistently, PPi-PFK can replace the enzymes of both the forward (ATP-PFK) and reverse (fructose-bisphosphatase (FBPase)) reactions.</text>
</comment>
<gene>
    <name evidence="6" type="primary">pfp</name>
    <name evidence="8" type="ORF">HZI73_11375</name>
</gene>
<feature type="site" description="Important for catalytic activity; stabilizes the transition state when the phosphoryl donor is PPi" evidence="6">
    <location>
        <position position="141"/>
    </location>
</feature>
<feature type="binding site" evidence="6">
    <location>
        <position position="245"/>
    </location>
    <ligand>
        <name>substrate</name>
    </ligand>
</feature>
<comment type="cofactor">
    <cofactor evidence="1 6">
        <name>Mg(2+)</name>
        <dbReference type="ChEBI" id="CHEBI:18420"/>
    </cofactor>
</comment>
<dbReference type="EC" id="2.7.1.90" evidence="6"/>
<evidence type="ECO:0000256" key="6">
    <source>
        <dbReference type="HAMAP-Rule" id="MF_01978"/>
    </source>
</evidence>
<proteinExistence type="inferred from homology"/>
<feature type="domain" description="Phosphofructokinase" evidence="7">
    <location>
        <begin position="4"/>
        <end position="323"/>
    </location>
</feature>
<evidence type="ECO:0000256" key="2">
    <source>
        <dbReference type="ARBA" id="ARBA00022679"/>
    </source>
</evidence>
<dbReference type="Gene3D" id="3.40.50.450">
    <property type="match status" value="1"/>
</dbReference>
<dbReference type="GO" id="GO:0006002">
    <property type="term" value="P:fructose 6-phosphate metabolic process"/>
    <property type="evidence" value="ECO:0007669"/>
    <property type="project" value="InterPro"/>
</dbReference>
<dbReference type="Proteomes" id="UP000683246">
    <property type="component" value="Chromosome"/>
</dbReference>
<reference evidence="8" key="1">
    <citation type="submission" date="2020-07" db="EMBL/GenBank/DDBJ databases">
        <title>Vallitalea pronyensis genome.</title>
        <authorList>
            <person name="Postec A."/>
        </authorList>
    </citation>
    <scope>NUCLEOTIDE SEQUENCE</scope>
    <source>
        <strain evidence="8">FatNI3</strain>
    </source>
</reference>
<evidence type="ECO:0000256" key="1">
    <source>
        <dbReference type="ARBA" id="ARBA00001946"/>
    </source>
</evidence>
<evidence type="ECO:0000256" key="5">
    <source>
        <dbReference type="ARBA" id="ARBA00022842"/>
    </source>
</evidence>
<dbReference type="InterPro" id="IPR022953">
    <property type="entry name" value="ATP_PFK"/>
</dbReference>
<sequence>MWNCLIAQSGGPTSVINASLSGVIASAIDSPKIHTVYGAINGIQGVLKHQLINLTSIFANEKGKLETLKTTPAMFLGSCRYKLSNIQEDETEYNLIFDVFARHKIKYFFYIGGNDSMDTVLKLSRYAKTHHKDVQIVGIPKTIDNDLFGTDHTPGFGSAAKFVATTMLEISYDTYIYDLPSVTIVEIMGRNAGWLTASSALARNTYNASPDLIYLPEVPFSTYDFLNDLKCLQETKKNIIVAVSEGIKDKDGHYISATNNPCSDAFGHAKLSGTGKTLEHIVSKSLKCKVRSIELNVLQRSAMHIASLTDIDEACSVGNKAVQYALDGLSGIMVTIIRTNNDPYTIEVDYVPIEKVANKEKNIPKDWINDAHNDVTHDLLDYMSPLIHGEPQIDYKNGLPVYLDIQHLHSDCKS</sequence>
<dbReference type="EMBL" id="CP058649">
    <property type="protein sequence ID" value="QUI22854.1"/>
    <property type="molecule type" value="Genomic_DNA"/>
</dbReference>
<dbReference type="Pfam" id="PF00365">
    <property type="entry name" value="PFK"/>
    <property type="match status" value="1"/>
</dbReference>
<dbReference type="GO" id="GO:0047334">
    <property type="term" value="F:diphosphate-fructose-6-phosphate 1-phosphotransferase activity"/>
    <property type="evidence" value="ECO:0007669"/>
    <property type="project" value="UniProtKB-EC"/>
</dbReference>
<dbReference type="GO" id="GO:0003872">
    <property type="term" value="F:6-phosphofructokinase activity"/>
    <property type="evidence" value="ECO:0007669"/>
    <property type="project" value="UniProtKB-UniRule"/>
</dbReference>
<dbReference type="InterPro" id="IPR035966">
    <property type="entry name" value="PKF_sf"/>
</dbReference>
<comment type="similarity">
    <text evidence="6">Belongs to the phosphofructokinase type A (PFKA) family. PPi-dependent PFK group II subfamily. Clade 'B2' sub-subfamily.</text>
</comment>
<keyword evidence="3 6" id="KW-0479">Metal-binding</keyword>
<dbReference type="HAMAP" id="MF_01978">
    <property type="entry name" value="Phosphofructokinase_II_B2"/>
    <property type="match status" value="1"/>
</dbReference>
<comment type="subunit">
    <text evidence="6">Homodimer.</text>
</comment>
<dbReference type="Gene3D" id="3.40.50.460">
    <property type="entry name" value="Phosphofructokinase domain"/>
    <property type="match status" value="1"/>
</dbReference>
<dbReference type="AlphaFoldDB" id="A0A8J8MJK5"/>
<comment type="subcellular location">
    <subcellularLocation>
        <location evidence="6">Cytoplasm</location>
    </subcellularLocation>
</comment>
<evidence type="ECO:0000313" key="9">
    <source>
        <dbReference type="Proteomes" id="UP000683246"/>
    </source>
</evidence>
<dbReference type="InterPro" id="IPR000023">
    <property type="entry name" value="Phosphofructokinase_dom"/>
</dbReference>
<comment type="caution">
    <text evidence="6">Lacks conserved residue(s) required for the propagation of feature annotation.</text>
</comment>
<comment type="catalytic activity">
    <reaction evidence="6">
        <text>beta-D-fructose 6-phosphate + diphosphate = beta-D-fructose 1,6-bisphosphate + phosphate + H(+)</text>
        <dbReference type="Rhea" id="RHEA:13613"/>
        <dbReference type="ChEBI" id="CHEBI:15378"/>
        <dbReference type="ChEBI" id="CHEBI:32966"/>
        <dbReference type="ChEBI" id="CHEBI:33019"/>
        <dbReference type="ChEBI" id="CHEBI:43474"/>
        <dbReference type="ChEBI" id="CHEBI:57634"/>
        <dbReference type="EC" id="2.7.1.90"/>
    </reaction>
</comment>
<keyword evidence="6" id="KW-0324">Glycolysis</keyword>